<keyword evidence="1" id="KW-0175">Coiled coil</keyword>
<keyword evidence="3" id="KW-1185">Reference proteome</keyword>
<feature type="coiled-coil region" evidence="1">
    <location>
        <begin position="128"/>
        <end position="169"/>
    </location>
</feature>
<dbReference type="EMBL" id="CP066882">
    <property type="protein sequence ID" value="QYC31157.1"/>
    <property type="molecule type" value="Genomic_DNA"/>
</dbReference>
<evidence type="ECO:0000256" key="1">
    <source>
        <dbReference type="SAM" id="Coils"/>
    </source>
</evidence>
<organism evidence="2 3">
    <name type="scientific">Paulownia witches'-broom phytoplasma</name>
    <dbReference type="NCBI Taxonomy" id="39647"/>
    <lineage>
        <taxon>Bacteria</taxon>
        <taxon>Bacillati</taxon>
        <taxon>Mycoplasmatota</taxon>
        <taxon>Mollicutes</taxon>
        <taxon>Acholeplasmatales</taxon>
        <taxon>Acholeplasmataceae</taxon>
        <taxon>Candidatus Phytoplasma</taxon>
        <taxon>16SrI (Aster yellows group)</taxon>
    </lineage>
</organism>
<accession>A0ABX8TSW3</accession>
<name>A0ABX8TSW3_9MOLU</name>
<dbReference type="Proteomes" id="UP000825369">
    <property type="component" value="Chromosome"/>
</dbReference>
<proteinExistence type="predicted"/>
<gene>
    <name evidence="2" type="ORF">HGD80_00835</name>
</gene>
<sequence>MFKKRKQLKYTKNKKKLFKNIKLFITRIRNPKKDITNRFKGRKPYEIYLQQENLLQTQLQQGINELINTYVTEPLQLLETSKNKVQTEITKIKNFIQETPIDNLNTTSLKKDFDAFNNNYCTKREVFTEQQAQTKQEVDQNLAELKAKIEDLIIKYQALLRESEEMKTKFNNLEPHNELNGVFATPLTKTKFLSLLKKLQDSEIYKELHYNQLITKPETNFKQSSNAYFYIQTILRLLTAHNTNINTFIQNLEQVKMPKVPIFDAINKENERIIEEEYQSYKEAINTFFQEIQTPEQITQEDKNLFKGQNTWLNNVMQNLHTNLSQKAHKSKEDQNYIKK</sequence>
<dbReference type="RefSeq" id="WP_219475143.1">
    <property type="nucleotide sequence ID" value="NZ_BSCX01000004.1"/>
</dbReference>
<evidence type="ECO:0008006" key="4">
    <source>
        <dbReference type="Google" id="ProtNLM"/>
    </source>
</evidence>
<evidence type="ECO:0000313" key="2">
    <source>
        <dbReference type="EMBL" id="QYC31157.1"/>
    </source>
</evidence>
<evidence type="ECO:0000313" key="3">
    <source>
        <dbReference type="Proteomes" id="UP000825369"/>
    </source>
</evidence>
<protein>
    <recommendedName>
        <fullName evidence="4">Effector</fullName>
    </recommendedName>
</protein>
<reference evidence="2 3" key="1">
    <citation type="journal article" date="2021" name="Mol. Plant">
        <title>Genomic insights into the fast growth of paulownias and the formation of Paulownia witches' broom.</title>
        <authorList>
            <person name="Cao Y."/>
            <person name="Sun G."/>
            <person name="Zhai X."/>
            <person name="Xu P."/>
            <person name="Ma L."/>
            <person name="Deng M."/>
            <person name="Zhao Z."/>
            <person name="Yang H."/>
            <person name="Dong Y."/>
            <person name="Shang Z."/>
            <person name="Lv Y."/>
            <person name="Yan L."/>
            <person name="Liu H."/>
            <person name="Cao X."/>
            <person name="Li B."/>
            <person name="Wang Z."/>
            <person name="Zhao X."/>
            <person name="Yu H."/>
            <person name="Wang F."/>
            <person name="Ma W."/>
            <person name="Huang J."/>
            <person name="Fan G."/>
        </authorList>
    </citation>
    <scope>NUCLEOTIDE SEQUENCE [LARGE SCALE GENOMIC DNA]</scope>
    <source>
        <strain evidence="2 3">Zhengzhou</strain>
    </source>
</reference>